<dbReference type="Gene3D" id="3.40.50.300">
    <property type="entry name" value="P-loop containing nucleotide triphosphate hydrolases"/>
    <property type="match status" value="1"/>
</dbReference>
<dbReference type="PANTHER" id="PTHR43883:SF1">
    <property type="entry name" value="GLUCONOKINASE"/>
    <property type="match status" value="1"/>
</dbReference>
<sequence>MTSAHDETPLLRVLVGPPGSGKTTLCQAQLTAGRWGVRVSLDDARARFGVDAHDQSATTRALAWAFHHVDQLLARGFEVTIDATSTTARERSNWLAIAAAHQTPVVAVIVRTPPAVAHERNAARERPVPADVVDGMAARVAALTVADLLGEGFAHVTEHTTAAPEEASS</sequence>
<dbReference type="GO" id="GO:0005524">
    <property type="term" value="F:ATP binding"/>
    <property type="evidence" value="ECO:0007669"/>
    <property type="project" value="UniProtKB-KW"/>
</dbReference>
<dbReference type="InterPro" id="IPR017101">
    <property type="entry name" value="P-loop_ATP/GTP-bd_All4644_prd"/>
</dbReference>
<dbReference type="Pfam" id="PF13671">
    <property type="entry name" value="AAA_33"/>
    <property type="match status" value="1"/>
</dbReference>
<reference evidence="1 2" key="1">
    <citation type="submission" date="2018-12" db="EMBL/GenBank/DDBJ databases">
        <title>Amycolatopsis eburnea sp. nov. actinomycete associate with arbuscular mycorrhiza fungal spore.</title>
        <authorList>
            <person name="Lumyong S."/>
            <person name="Chaiya L."/>
        </authorList>
    </citation>
    <scope>NUCLEOTIDE SEQUENCE [LARGE SCALE GENOMIC DNA]</scope>
    <source>
        <strain evidence="1 2">GLM-1</strain>
    </source>
</reference>
<dbReference type="AlphaFoldDB" id="A0A427TQ40"/>
<dbReference type="PANTHER" id="PTHR43883">
    <property type="entry name" value="SLR0207 PROTEIN"/>
    <property type="match status" value="1"/>
</dbReference>
<dbReference type="InterPro" id="IPR027417">
    <property type="entry name" value="P-loop_NTPase"/>
</dbReference>
<evidence type="ECO:0000313" key="1">
    <source>
        <dbReference type="EMBL" id="RSD26432.1"/>
    </source>
</evidence>
<dbReference type="InterPro" id="IPR052732">
    <property type="entry name" value="Cell-binding_unc_protein"/>
</dbReference>
<dbReference type="OrthoDB" id="3699969at2"/>
<organism evidence="1 2">
    <name type="scientific">Amycolatopsis eburnea</name>
    <dbReference type="NCBI Taxonomy" id="2267691"/>
    <lineage>
        <taxon>Bacteria</taxon>
        <taxon>Bacillati</taxon>
        <taxon>Actinomycetota</taxon>
        <taxon>Actinomycetes</taxon>
        <taxon>Pseudonocardiales</taxon>
        <taxon>Pseudonocardiaceae</taxon>
        <taxon>Amycolatopsis</taxon>
    </lineage>
</organism>
<accession>A0A427TQ40</accession>
<evidence type="ECO:0000313" key="2">
    <source>
        <dbReference type="Proteomes" id="UP000267081"/>
    </source>
</evidence>
<keyword evidence="2" id="KW-1185">Reference proteome</keyword>
<dbReference type="SUPFAM" id="SSF52540">
    <property type="entry name" value="P-loop containing nucleoside triphosphate hydrolases"/>
    <property type="match status" value="1"/>
</dbReference>
<dbReference type="PIRSF" id="PIRSF037081">
    <property type="entry name" value="P-loop_All4644_prd"/>
    <property type="match status" value="1"/>
</dbReference>
<gene>
    <name evidence="1" type="ORF">EIY87_00150</name>
</gene>
<keyword evidence="1" id="KW-0067">ATP-binding</keyword>
<dbReference type="EMBL" id="RSEC01000002">
    <property type="protein sequence ID" value="RSD26432.1"/>
    <property type="molecule type" value="Genomic_DNA"/>
</dbReference>
<proteinExistence type="predicted"/>
<dbReference type="RefSeq" id="WP_125305564.1">
    <property type="nucleotide sequence ID" value="NZ_RSEC01000002.1"/>
</dbReference>
<name>A0A427TQ40_9PSEU</name>
<comment type="caution">
    <text evidence="1">The sequence shown here is derived from an EMBL/GenBank/DDBJ whole genome shotgun (WGS) entry which is preliminary data.</text>
</comment>
<protein>
    <submittedName>
        <fullName evidence="1">ATP-binding protein</fullName>
    </submittedName>
</protein>
<dbReference type="Proteomes" id="UP000267081">
    <property type="component" value="Unassembled WGS sequence"/>
</dbReference>
<keyword evidence="1" id="KW-0547">Nucleotide-binding</keyword>